<sequence>MVDFSHLFPSLSRICSFTFASHFSLISTMTFCH</sequence>
<reference evidence="1" key="1">
    <citation type="submission" date="2018-02" db="EMBL/GenBank/DDBJ databases">
        <title>Rhizophora mucronata_Transcriptome.</title>
        <authorList>
            <person name="Meera S.P."/>
            <person name="Sreeshan A."/>
            <person name="Augustine A."/>
        </authorList>
    </citation>
    <scope>NUCLEOTIDE SEQUENCE</scope>
    <source>
        <tissue evidence="1">Leaf</tissue>
    </source>
</reference>
<protein>
    <submittedName>
        <fullName evidence="1">Uncharacterized protein</fullName>
    </submittedName>
</protein>
<organism evidence="1">
    <name type="scientific">Rhizophora mucronata</name>
    <name type="common">Asiatic mangrove</name>
    <dbReference type="NCBI Taxonomy" id="61149"/>
    <lineage>
        <taxon>Eukaryota</taxon>
        <taxon>Viridiplantae</taxon>
        <taxon>Streptophyta</taxon>
        <taxon>Embryophyta</taxon>
        <taxon>Tracheophyta</taxon>
        <taxon>Spermatophyta</taxon>
        <taxon>Magnoliopsida</taxon>
        <taxon>eudicotyledons</taxon>
        <taxon>Gunneridae</taxon>
        <taxon>Pentapetalae</taxon>
        <taxon>rosids</taxon>
        <taxon>fabids</taxon>
        <taxon>Malpighiales</taxon>
        <taxon>Rhizophoraceae</taxon>
        <taxon>Rhizophora</taxon>
    </lineage>
</organism>
<dbReference type="AlphaFoldDB" id="A0A2P2J6L8"/>
<accession>A0A2P2J6L8</accession>
<proteinExistence type="predicted"/>
<evidence type="ECO:0000313" key="1">
    <source>
        <dbReference type="EMBL" id="MBW89067.1"/>
    </source>
</evidence>
<dbReference type="EMBL" id="GGEC01008584">
    <property type="protein sequence ID" value="MBW89067.1"/>
    <property type="molecule type" value="Transcribed_RNA"/>
</dbReference>
<name>A0A2P2J6L8_RHIMU</name>